<dbReference type="InterPro" id="IPR005094">
    <property type="entry name" value="Endonuclease_MobA/VirD2"/>
</dbReference>
<gene>
    <name evidence="2" type="ORF">CWATWH0003_4904</name>
</gene>
<dbReference type="RefSeq" id="WP_007312710.1">
    <property type="nucleotide sequence ID" value="NZ_AESD01000731.1"/>
</dbReference>
<comment type="caution">
    <text evidence="2">The sequence shown here is derived from an EMBL/GenBank/DDBJ whole genome shotgun (WGS) entry which is preliminary data.</text>
</comment>
<reference evidence="2 3" key="1">
    <citation type="journal article" date="2011" name="Front. Microbiol.">
        <title>Two Strains of Crocosphaera watsonii with Highly Conserved Genomes are Distinguished by Strain-Specific Features.</title>
        <authorList>
            <person name="Bench S.R."/>
            <person name="Ilikchyan I.N."/>
            <person name="Tripp H.J."/>
            <person name="Zehr J.P."/>
        </authorList>
    </citation>
    <scope>NUCLEOTIDE SEQUENCE [LARGE SCALE GENOMIC DNA]</scope>
    <source>
        <strain evidence="2 3">WH 0003</strain>
    </source>
</reference>
<dbReference type="EMBL" id="AESD01000731">
    <property type="protein sequence ID" value="EHJ10346.1"/>
    <property type="molecule type" value="Genomic_DNA"/>
</dbReference>
<name>G5JBU0_CROWT</name>
<dbReference type="Proteomes" id="UP000003477">
    <property type="component" value="Unassembled WGS sequence"/>
</dbReference>
<feature type="domain" description="MobA/VirD2-like nuclease" evidence="1">
    <location>
        <begin position="17"/>
        <end position="140"/>
    </location>
</feature>
<dbReference type="AlphaFoldDB" id="G5JBU0"/>
<proteinExistence type="predicted"/>
<evidence type="ECO:0000313" key="3">
    <source>
        <dbReference type="Proteomes" id="UP000003477"/>
    </source>
</evidence>
<dbReference type="PATRIC" id="fig|423471.3.peg.4594"/>
<protein>
    <submittedName>
        <fullName evidence="2">Mobilization protein BmgA</fullName>
    </submittedName>
</protein>
<sequence>MIGKHFKGSDFNRCLNYVLKKDGARIIGGTVASTEPSSLTREFHFYTDINLRVTRPMFHGILSNPEPLDDLTWHLIGNQYLKLMGFTNNPYLLVHHTDRPHDHIHIVAGRVKANGSCVSDSFDYYQSLRAVRQLEKQFNLSSVQSKYTQNIPSLDELPSINYVKLAINELCQQPNLSLLELVQSLEAYEIGVSFHKTKNNNIRGISYHHRCQRLTGTQLGKTYTWPGLINKRNLSYDPEEQTTLEELALSRDVNLVLNEQSSSLIDFIEPSTEKSKMTTISTTKKEKRSRRR</sequence>
<dbReference type="Pfam" id="PF03432">
    <property type="entry name" value="Relaxase"/>
    <property type="match status" value="1"/>
</dbReference>
<accession>G5JBU0</accession>
<evidence type="ECO:0000313" key="2">
    <source>
        <dbReference type="EMBL" id="EHJ10346.1"/>
    </source>
</evidence>
<dbReference type="GeneID" id="88768265"/>
<organism evidence="2 3">
    <name type="scientific">Crocosphaera watsonii WH 0003</name>
    <dbReference type="NCBI Taxonomy" id="423471"/>
    <lineage>
        <taxon>Bacteria</taxon>
        <taxon>Bacillati</taxon>
        <taxon>Cyanobacteriota</taxon>
        <taxon>Cyanophyceae</taxon>
        <taxon>Oscillatoriophycideae</taxon>
        <taxon>Chroococcales</taxon>
        <taxon>Aphanothecaceae</taxon>
        <taxon>Crocosphaera</taxon>
    </lineage>
</organism>
<evidence type="ECO:0000259" key="1">
    <source>
        <dbReference type="Pfam" id="PF03432"/>
    </source>
</evidence>